<dbReference type="AlphaFoldDB" id="A0A3P6UR02"/>
<name>A0A3P6UR02_DIBLA</name>
<organism evidence="1 2">
    <name type="scientific">Dibothriocephalus latus</name>
    <name type="common">Fish tapeworm</name>
    <name type="synonym">Diphyllobothrium latum</name>
    <dbReference type="NCBI Taxonomy" id="60516"/>
    <lineage>
        <taxon>Eukaryota</taxon>
        <taxon>Metazoa</taxon>
        <taxon>Spiralia</taxon>
        <taxon>Lophotrochozoa</taxon>
        <taxon>Platyhelminthes</taxon>
        <taxon>Cestoda</taxon>
        <taxon>Eucestoda</taxon>
        <taxon>Diphyllobothriidea</taxon>
        <taxon>Diphyllobothriidae</taxon>
        <taxon>Dibothriocephalus</taxon>
    </lineage>
</organism>
<protein>
    <submittedName>
        <fullName evidence="1">Uncharacterized protein</fullName>
    </submittedName>
</protein>
<evidence type="ECO:0000313" key="2">
    <source>
        <dbReference type="Proteomes" id="UP000281553"/>
    </source>
</evidence>
<gene>
    <name evidence="1" type="ORF">DILT_LOCUS3054</name>
</gene>
<dbReference type="EMBL" id="UYRU01043044">
    <property type="protein sequence ID" value="VDK79871.1"/>
    <property type="molecule type" value="Genomic_DNA"/>
</dbReference>
<reference evidence="1 2" key="1">
    <citation type="submission" date="2018-11" db="EMBL/GenBank/DDBJ databases">
        <authorList>
            <consortium name="Pathogen Informatics"/>
        </authorList>
    </citation>
    <scope>NUCLEOTIDE SEQUENCE [LARGE SCALE GENOMIC DNA]</scope>
</reference>
<keyword evidence="2" id="KW-1185">Reference proteome</keyword>
<dbReference type="Proteomes" id="UP000281553">
    <property type="component" value="Unassembled WGS sequence"/>
</dbReference>
<sequence length="106" mass="11852">MNKLIVPQDLNSRVRTGHVAWVNILSCSPSGIRKLNGFFLLQLYVEHSVHQSNTFCPLPIRGRILAHIADFCRTLLLRGATSVRRSWLTRCIMLTATLSTGLAPPI</sequence>
<proteinExistence type="predicted"/>
<accession>A0A3P6UR02</accession>
<evidence type="ECO:0000313" key="1">
    <source>
        <dbReference type="EMBL" id="VDK79871.1"/>
    </source>
</evidence>